<accession>A0A1E3I2L6</accession>
<comment type="caution">
    <text evidence="2">The sequence shown here is derived from an EMBL/GenBank/DDBJ whole genome shotgun (WGS) entry which is preliminary data.</text>
</comment>
<feature type="compositionally biased region" description="Basic residues" evidence="1">
    <location>
        <begin position="811"/>
        <end position="828"/>
    </location>
</feature>
<feature type="compositionally biased region" description="Polar residues" evidence="1">
    <location>
        <begin position="10"/>
        <end position="21"/>
    </location>
</feature>
<feature type="compositionally biased region" description="Low complexity" evidence="1">
    <location>
        <begin position="244"/>
        <end position="254"/>
    </location>
</feature>
<reference evidence="2 3" key="1">
    <citation type="submission" date="2016-06" db="EMBL/GenBank/DDBJ databases">
        <title>Evolution of pathogenesis and genome organization in the Tremellales.</title>
        <authorList>
            <person name="Cuomo C."/>
            <person name="Litvintseva A."/>
            <person name="Heitman J."/>
            <person name="Chen Y."/>
            <person name="Sun S."/>
            <person name="Springer D."/>
            <person name="Dromer F."/>
            <person name="Young S."/>
            <person name="Zeng Q."/>
            <person name="Chapman S."/>
            <person name="Gujja S."/>
            <person name="Saif S."/>
            <person name="Birren B."/>
        </authorList>
    </citation>
    <scope>NUCLEOTIDE SEQUENCE [LARGE SCALE GENOMIC DNA]</scope>
    <source>
        <strain evidence="2 3">CBS 6039</strain>
    </source>
</reference>
<evidence type="ECO:0008006" key="4">
    <source>
        <dbReference type="Google" id="ProtNLM"/>
    </source>
</evidence>
<protein>
    <recommendedName>
        <fullName evidence="4">C2 NT-type domain-containing protein</fullName>
    </recommendedName>
</protein>
<feature type="region of interest" description="Disordered" evidence="1">
    <location>
        <begin position="539"/>
        <end position="559"/>
    </location>
</feature>
<dbReference type="STRING" id="1295533.A0A1E3I2L6"/>
<dbReference type="Proteomes" id="UP000094065">
    <property type="component" value="Unassembled WGS sequence"/>
</dbReference>
<dbReference type="PANTHER" id="PTHR21456:SF1">
    <property type="entry name" value="C2 NT-TYPE DOMAIN-CONTAINING PROTEIN"/>
    <property type="match status" value="1"/>
</dbReference>
<keyword evidence="3" id="KW-1185">Reference proteome</keyword>
<evidence type="ECO:0000313" key="2">
    <source>
        <dbReference type="EMBL" id="ODN82747.1"/>
    </source>
</evidence>
<feature type="compositionally biased region" description="Low complexity" evidence="1">
    <location>
        <begin position="113"/>
        <end position="145"/>
    </location>
</feature>
<feature type="compositionally biased region" description="Low complexity" evidence="1">
    <location>
        <begin position="342"/>
        <end position="357"/>
    </location>
</feature>
<feature type="compositionally biased region" description="Polar residues" evidence="1">
    <location>
        <begin position="658"/>
        <end position="667"/>
    </location>
</feature>
<evidence type="ECO:0000256" key="1">
    <source>
        <dbReference type="SAM" id="MobiDB-lite"/>
    </source>
</evidence>
<feature type="compositionally biased region" description="Low complexity" evidence="1">
    <location>
        <begin position="668"/>
        <end position="686"/>
    </location>
</feature>
<dbReference type="AlphaFoldDB" id="A0A1E3I2L6"/>
<feature type="region of interest" description="Disordered" evidence="1">
    <location>
        <begin position="104"/>
        <end position="254"/>
    </location>
</feature>
<feature type="compositionally biased region" description="Basic and acidic residues" evidence="1">
    <location>
        <begin position="953"/>
        <end position="962"/>
    </location>
</feature>
<feature type="compositionally biased region" description="Low complexity" evidence="1">
    <location>
        <begin position="542"/>
        <end position="551"/>
    </location>
</feature>
<feature type="compositionally biased region" description="Basic and acidic residues" evidence="1">
    <location>
        <begin position="748"/>
        <end position="761"/>
    </location>
</feature>
<evidence type="ECO:0000313" key="3">
    <source>
        <dbReference type="Proteomes" id="UP000094065"/>
    </source>
</evidence>
<dbReference type="EMBL" id="AWGJ01000002">
    <property type="protein sequence ID" value="ODN82747.1"/>
    <property type="molecule type" value="Genomic_DNA"/>
</dbReference>
<feature type="region of interest" description="Disordered" evidence="1">
    <location>
        <begin position="653"/>
        <end position="832"/>
    </location>
</feature>
<feature type="compositionally biased region" description="Low complexity" evidence="1">
    <location>
        <begin position="22"/>
        <end position="38"/>
    </location>
</feature>
<dbReference type="PANTHER" id="PTHR21456">
    <property type="entry name" value="FAMILY WITH SEQUENCE SIMILARITY 102"/>
    <property type="match status" value="1"/>
</dbReference>
<feature type="compositionally biased region" description="Gly residues" evidence="1">
    <location>
        <begin position="291"/>
        <end position="303"/>
    </location>
</feature>
<feature type="region of interest" description="Disordered" evidence="1">
    <location>
        <begin position="1"/>
        <end position="43"/>
    </location>
</feature>
<gene>
    <name evidence="2" type="ORF">L202_01031</name>
</gene>
<feature type="compositionally biased region" description="Basic and acidic residues" evidence="1">
    <location>
        <begin position="696"/>
        <end position="705"/>
    </location>
</feature>
<dbReference type="RefSeq" id="XP_018996747.1">
    <property type="nucleotide sequence ID" value="XM_019134320.1"/>
</dbReference>
<dbReference type="OrthoDB" id="3365224at2759"/>
<sequence length="962" mass="101702">MAALTARRPPNSSRTSTAPTGSSLHPTLPSSSSSALPSKDTDHHHLSSKFKHIFENQKYAIFNASVTLHEVGNVPQLEGEFAVGWRFRGKKPRGKESLELHEKHLGPLPKPSLPNLRISNPSSSSASIKTNSTSSSIPAPSASGSLLNPEHHRPQKPHKLFSLPPPLHLGHHHAPDHRPEKKSSDPTPLKQVLASSDMEGGGHTQQWPMESPGIMEELDGDYFEEPSRSSGSWDRPGSAGGTSSGSQGSISIVTGGPQVNVHRASVHSPSTPILRDQQNRAGQLSIPFPGGPGGGGGGGGGKEWGLPAPVRSGTMPSHTPYLDAFEKDGLAPGAPGMRRTLSDNTAATAESSSSANSFHPHAHDFEQPRLPRVRSTSGPMPTLGGGGGRDAELVSTHRKGETPVRPLKAHTCKWDFELHHTLRIPLSKPNNNGAGGGKKGDAMLLGNGPTSESGLELTILQYPANANAAGAGGGGKSVQASARASPVPSMIGGSNPSVASGLEAVTAAAKKDGRKLDRTPVKFGTVNIDLAPFAAQIQASHPGGPTSASGANGPGGGGGGRMTRRFLLKGSRTNATVKVSVEMEWVGGEANWVAPPMQEGHHVTGVNELIVDNHDSHRPDLLLAKTPSASSSDSNPLERTRTNMTTLSGISNYYPFSHHNTPGQSNHSLQLTRTRTGGTSGTLGTLASISAGGGGHHYDTFEHHLRAPSPSPSPTRSPRRKGKRVELDLEGTTPKAPSSSRMGSPVRSEPDRERGRRDHPTRTPRKPSPSPARSLLNLDVTRPSPSRQNTHSPLPPPPPLIPSLHDMQHTPNHRHHTHHLRPGHKPSSRHTDMHDLPPETIIEAIFNPHPAKEAGPFTYVSLNADGHPEGYSMGLGKGEVEERMVRDANGDEERYVYSRSGLGVDLEGGVDGKGKMGRGGGHKLGWRMRGRAKAERGNTARVVSAQGSGGKLKGKEMKSNST</sequence>
<dbReference type="GeneID" id="30152340"/>
<dbReference type="InterPro" id="IPR039931">
    <property type="entry name" value="EEIG1/2-like"/>
</dbReference>
<name>A0A1E3I2L6_9TREE</name>
<proteinExistence type="predicted"/>
<feature type="region of interest" description="Disordered" evidence="1">
    <location>
        <begin position="619"/>
        <end position="641"/>
    </location>
</feature>
<feature type="region of interest" description="Disordered" evidence="1">
    <location>
        <begin position="282"/>
        <end position="406"/>
    </location>
</feature>
<feature type="compositionally biased region" description="Basic residues" evidence="1">
    <location>
        <begin position="920"/>
        <end position="931"/>
    </location>
</feature>
<organism evidence="2 3">
    <name type="scientific">Cryptococcus amylolentus CBS 6039</name>
    <dbReference type="NCBI Taxonomy" id="1295533"/>
    <lineage>
        <taxon>Eukaryota</taxon>
        <taxon>Fungi</taxon>
        <taxon>Dikarya</taxon>
        <taxon>Basidiomycota</taxon>
        <taxon>Agaricomycotina</taxon>
        <taxon>Tremellomycetes</taxon>
        <taxon>Tremellales</taxon>
        <taxon>Cryptococcaceae</taxon>
        <taxon>Cryptococcus</taxon>
    </lineage>
</organism>
<feature type="region of interest" description="Disordered" evidence="1">
    <location>
        <begin position="913"/>
        <end position="962"/>
    </location>
</feature>